<dbReference type="EMBL" id="GU396103">
    <property type="protein sequence ID" value="ADQ52847.1"/>
    <property type="molecule type" value="Genomic_DNA"/>
</dbReference>
<sequence length="89" mass="10127">MASLKRNNHSEENIMNNIEIKAYFAVTAAKKTKAQVARELNVSPRTIGRYIDKTVEMVRDQVAAKLEAQFAGKVQRRKTYVYNNPKKAA</sequence>
<evidence type="ECO:0000313" key="1">
    <source>
        <dbReference type="EMBL" id="ADQ52847.1"/>
    </source>
</evidence>
<dbReference type="RefSeq" id="YP_009011557.1">
    <property type="nucleotide sequence ID" value="NC_023688.1"/>
</dbReference>
<accession>E5DQ61</accession>
<keyword evidence="2" id="KW-1185">Reference proteome</keyword>
<evidence type="ECO:0000313" key="2">
    <source>
        <dbReference type="Proteomes" id="UP000008726"/>
    </source>
</evidence>
<organism evidence="1 2">
    <name type="scientific">Aeromonas phage PX29</name>
    <dbReference type="NCBI Taxonomy" id="926067"/>
    <lineage>
        <taxon>Viruses</taxon>
        <taxon>Duplodnaviria</taxon>
        <taxon>Heunggongvirae</taxon>
        <taxon>Uroviricota</taxon>
        <taxon>Caudoviricetes</taxon>
        <taxon>Pantevenvirales</taxon>
        <taxon>Straboviridae</taxon>
        <taxon>Angelvirus</taxon>
        <taxon>Angelvirus px29</taxon>
    </lineage>
</organism>
<dbReference type="KEGG" id="vg:18560052"/>
<dbReference type="OrthoDB" id="35774at10239"/>
<proteinExistence type="predicted"/>
<protein>
    <submittedName>
        <fullName evidence="1">Uncharacterized protein</fullName>
    </submittedName>
</protein>
<dbReference type="GeneID" id="18560052"/>
<gene>
    <name evidence="1" type="ORF">PX29p128</name>
</gene>
<dbReference type="Proteomes" id="UP000008726">
    <property type="component" value="Segment"/>
</dbReference>
<name>E5DQ61_9CAUD</name>
<reference evidence="1 2" key="1">
    <citation type="journal article" date="2010" name="Virol. J.">
        <title>Genomes of the T4-related bacteriophages as windows on microbial genome evolution.</title>
        <authorList>
            <person name="Petrov V.M."/>
            <person name="Ratnayaka S."/>
            <person name="Nolan J.M."/>
            <person name="Miller E.S."/>
            <person name="Karam J.D."/>
        </authorList>
    </citation>
    <scope>NUCLEOTIDE SEQUENCE [LARGE SCALE GENOMIC DNA]</scope>
</reference>